<gene>
    <name evidence="2" type="ORF">SETIT_8G161200v2</name>
</gene>
<reference evidence="2" key="1">
    <citation type="journal article" date="2012" name="Nat. Biotechnol.">
        <title>Reference genome sequence of the model plant Setaria.</title>
        <authorList>
            <person name="Bennetzen J.L."/>
            <person name="Schmutz J."/>
            <person name="Wang H."/>
            <person name="Percifield R."/>
            <person name="Hawkins J."/>
            <person name="Pontaroli A.C."/>
            <person name="Estep M."/>
            <person name="Feng L."/>
            <person name="Vaughn J.N."/>
            <person name="Grimwood J."/>
            <person name="Jenkins J."/>
            <person name="Barry K."/>
            <person name="Lindquist E."/>
            <person name="Hellsten U."/>
            <person name="Deshpande S."/>
            <person name="Wang X."/>
            <person name="Wu X."/>
            <person name="Mitros T."/>
            <person name="Triplett J."/>
            <person name="Yang X."/>
            <person name="Ye C.Y."/>
            <person name="Mauro-Herrera M."/>
            <person name="Wang L."/>
            <person name="Li P."/>
            <person name="Sharma M."/>
            <person name="Sharma R."/>
            <person name="Ronald P.C."/>
            <person name="Panaud O."/>
            <person name="Kellogg E.A."/>
            <person name="Brutnell T.P."/>
            <person name="Doust A.N."/>
            <person name="Tuskan G.A."/>
            <person name="Rokhsar D."/>
            <person name="Devos K.M."/>
        </authorList>
    </citation>
    <scope>NUCLEOTIDE SEQUENCE [LARGE SCALE GENOMIC DNA]</scope>
    <source>
        <strain evidence="2">Yugu1</strain>
    </source>
</reference>
<proteinExistence type="predicted"/>
<dbReference type="AlphaFoldDB" id="A0A368S8A7"/>
<dbReference type="EMBL" id="CM003535">
    <property type="protein sequence ID" value="RCV38669.1"/>
    <property type="molecule type" value="Genomic_DNA"/>
</dbReference>
<feature type="region of interest" description="Disordered" evidence="1">
    <location>
        <begin position="59"/>
        <end position="82"/>
    </location>
</feature>
<sequence>MGGAAKPPPLVCFKWPWGSNPTLSLDPGPSWRAPAETLSSMALQIHPHPRGLIVAGNLPSPSASAAAGGGGTRRRRWWGSPGPRRWRQTAVRGDTEQRVLAVALASGRPATVLEFYSPRCCLCASLQGSRQRIRVPVPQQTASRMPIADEQRSFVMPLSLPLTITLAGSLGGIVL</sequence>
<organism evidence="2">
    <name type="scientific">Setaria italica</name>
    <name type="common">Foxtail millet</name>
    <name type="synonym">Panicum italicum</name>
    <dbReference type="NCBI Taxonomy" id="4555"/>
    <lineage>
        <taxon>Eukaryota</taxon>
        <taxon>Viridiplantae</taxon>
        <taxon>Streptophyta</taxon>
        <taxon>Embryophyta</taxon>
        <taxon>Tracheophyta</taxon>
        <taxon>Spermatophyta</taxon>
        <taxon>Magnoliopsida</taxon>
        <taxon>Liliopsida</taxon>
        <taxon>Poales</taxon>
        <taxon>Poaceae</taxon>
        <taxon>PACMAD clade</taxon>
        <taxon>Panicoideae</taxon>
        <taxon>Panicodae</taxon>
        <taxon>Paniceae</taxon>
        <taxon>Cenchrinae</taxon>
        <taxon>Setaria</taxon>
    </lineage>
</organism>
<evidence type="ECO:0000313" key="2">
    <source>
        <dbReference type="EMBL" id="RCV38669.1"/>
    </source>
</evidence>
<reference evidence="2" key="2">
    <citation type="submission" date="2015-07" db="EMBL/GenBank/DDBJ databases">
        <authorList>
            <person name="Noorani M."/>
        </authorList>
    </citation>
    <scope>NUCLEOTIDE SEQUENCE</scope>
    <source>
        <strain evidence="2">Yugu1</strain>
    </source>
</reference>
<name>A0A368S8A7_SETIT</name>
<accession>A0A368S8A7</accession>
<protein>
    <submittedName>
        <fullName evidence="2">Uncharacterized protein</fullName>
    </submittedName>
</protein>
<dbReference type="STRING" id="4555.A0A368S8A7"/>
<evidence type="ECO:0000256" key="1">
    <source>
        <dbReference type="SAM" id="MobiDB-lite"/>
    </source>
</evidence>